<dbReference type="RefSeq" id="WP_235312708.1">
    <property type="nucleotide sequence ID" value="NZ_JAKGAS010000005.1"/>
</dbReference>
<comment type="caution">
    <text evidence="3">The sequence shown here is derived from an EMBL/GenBank/DDBJ whole genome shotgun (WGS) entry which is preliminary data.</text>
</comment>
<evidence type="ECO:0000313" key="3">
    <source>
        <dbReference type="EMBL" id="MCF2948728.1"/>
    </source>
</evidence>
<sequence length="678" mass="78110">MSLTTDYTATLANNISPTSAVLGAFLFNEFSYQEKCTYLQGLKSGLLSYDLVRFCISNLELEDTLLELFEFPDRGGNSRITYTLEPFQDISSLLKDLKTKLYLFNPCDEESFQSSVNDFFIVLNSVQQLLVFDFYEFGATGVFGRHIKITDSHDDIVKVDYLAELIKQHSSYHAACDISDLTYSIFFNSTLFDKKKYIFTPRLIQFNKLEYNKQYLDPSGESTIYSESTIDIASINELLNSLCDDNRRNSASYSVLGSAFFPSTDNAINVFSRLFEGDKNTELKTSAFLENTNNYAANSLVHEILSTYTQEEHEEWKNRYWEVAYLGGTWGNKVAAILSNPNSIEQTGRYLFDNLLDNTDVQSLLILSAIANFSPLPSSICCYIDNYVYQQIKIEDHSISRFNNKDFRCDYNEYKDFSEKYGDDTEFLSNLFYGFRLRNKCIFADESVPSRKYELNKYLVFTDGALKLVNHITRLREDFIEYLNSKELEEFWDMALSKKSAIEREFIEQNDYNKYILAELKSERIKKCLYSYAFRVKELDDLGLLFRILGIEDAELVNDTIALSPISSTDFLGTSRVESLISNNNHVITSSVNNLSEKVEEQALFQKAKMEDEYNKMRNELSIMQSMQKEIESTQRETTDAIKLLSQKIVTPSRSSFHVINFTLLTAIIIGSLFVMHN</sequence>
<keyword evidence="2" id="KW-0812">Transmembrane</keyword>
<keyword evidence="4" id="KW-1185">Reference proteome</keyword>
<gene>
    <name evidence="3" type="ORF">L0668_11465</name>
</gene>
<proteinExistence type="predicted"/>
<organism evidence="3 4">
    <name type="scientific">Paraglaciecola algarum</name>
    <dbReference type="NCBI Taxonomy" id="3050085"/>
    <lineage>
        <taxon>Bacteria</taxon>
        <taxon>Pseudomonadati</taxon>
        <taxon>Pseudomonadota</taxon>
        <taxon>Gammaproteobacteria</taxon>
        <taxon>Alteromonadales</taxon>
        <taxon>Alteromonadaceae</taxon>
        <taxon>Paraglaciecola</taxon>
    </lineage>
</organism>
<feature type="transmembrane region" description="Helical" evidence="2">
    <location>
        <begin position="657"/>
        <end position="676"/>
    </location>
</feature>
<keyword evidence="2" id="KW-0472">Membrane</keyword>
<name>A0ABS9D9P0_9ALTE</name>
<evidence type="ECO:0000313" key="4">
    <source>
        <dbReference type="Proteomes" id="UP001521137"/>
    </source>
</evidence>
<keyword evidence="2" id="KW-1133">Transmembrane helix</keyword>
<dbReference type="EMBL" id="JAKGAS010000005">
    <property type="protein sequence ID" value="MCF2948728.1"/>
    <property type="molecule type" value="Genomic_DNA"/>
</dbReference>
<reference evidence="3 4" key="1">
    <citation type="submission" date="2022-01" db="EMBL/GenBank/DDBJ databases">
        <title>Paraglaciecola sp. G1-23.</title>
        <authorList>
            <person name="Jin M.S."/>
            <person name="Han D.M."/>
            <person name="Kim H.M."/>
            <person name="Jeon C.O."/>
        </authorList>
    </citation>
    <scope>NUCLEOTIDE SEQUENCE [LARGE SCALE GENOMIC DNA]</scope>
    <source>
        <strain evidence="3 4">G1-23</strain>
    </source>
</reference>
<accession>A0ABS9D9P0</accession>
<evidence type="ECO:0000256" key="2">
    <source>
        <dbReference type="SAM" id="Phobius"/>
    </source>
</evidence>
<protein>
    <submittedName>
        <fullName evidence="3">Uncharacterized protein</fullName>
    </submittedName>
</protein>
<keyword evidence="1" id="KW-0175">Coiled coil</keyword>
<evidence type="ECO:0000256" key="1">
    <source>
        <dbReference type="SAM" id="Coils"/>
    </source>
</evidence>
<feature type="coiled-coil region" evidence="1">
    <location>
        <begin position="600"/>
        <end position="637"/>
    </location>
</feature>
<dbReference type="Proteomes" id="UP001521137">
    <property type="component" value="Unassembled WGS sequence"/>
</dbReference>